<evidence type="ECO:0000313" key="1">
    <source>
        <dbReference type="EMBL" id="WRP18984.1"/>
    </source>
</evidence>
<dbReference type="EMBL" id="CP141615">
    <property type="protein sequence ID" value="WRP18984.1"/>
    <property type="molecule type" value="Genomic_DNA"/>
</dbReference>
<dbReference type="InterPro" id="IPR025455">
    <property type="entry name" value="DUF4276"/>
</dbReference>
<sequence>MERALRLALVKVDDPAILVLFDADDDCPATMGPGLLQMAEQVLGRQAPVAVVLAKAEYETWFVACLDQLHGKRGIRRDARVPHDPEAIRGAKEYLEQQMTPGRFYSETVDQPALTQLIDVERTRSRSPSFDKLWREVERLVLRGRPSPS</sequence>
<name>A0ABZ1C1M0_9FIRM</name>
<proteinExistence type="predicted"/>
<accession>A0ABZ1C1M0</accession>
<reference evidence="1 2" key="1">
    <citation type="journal article" date="2024" name="Front. Microbiol.">
        <title>Novel thermophilic genera Geochorda gen. nov. and Carboxydochorda gen. nov. from the deep terrestrial subsurface reveal the ecophysiological diversity in the class Limnochordia.</title>
        <authorList>
            <person name="Karnachuk O.V."/>
            <person name="Lukina A.P."/>
            <person name="Avakyan M.R."/>
            <person name="Kadnikov V.V."/>
            <person name="Begmatov S."/>
            <person name="Beletsky A.V."/>
            <person name="Vlasova K.G."/>
            <person name="Novikov A.A."/>
            <person name="Shcherbakova V.A."/>
            <person name="Mardanov A.V."/>
            <person name="Ravin N.V."/>
        </authorList>
    </citation>
    <scope>NUCLEOTIDE SEQUENCE [LARGE SCALE GENOMIC DNA]</scope>
    <source>
        <strain evidence="1 2">L945</strain>
    </source>
</reference>
<evidence type="ECO:0000313" key="2">
    <source>
        <dbReference type="Proteomes" id="UP001332192"/>
    </source>
</evidence>
<dbReference type="Proteomes" id="UP001332192">
    <property type="component" value="Chromosome"/>
</dbReference>
<keyword evidence="2" id="KW-1185">Reference proteome</keyword>
<dbReference type="Pfam" id="PF14103">
    <property type="entry name" value="DUF4276"/>
    <property type="match status" value="1"/>
</dbReference>
<protein>
    <submittedName>
        <fullName evidence="1">DUF4276 family protein</fullName>
    </submittedName>
</protein>
<gene>
    <name evidence="1" type="ORF">U7230_14005</name>
</gene>
<organism evidence="1 2">
    <name type="scientific">Carboxydichorda subterranea</name>
    <dbReference type="NCBI Taxonomy" id="3109565"/>
    <lineage>
        <taxon>Bacteria</taxon>
        <taxon>Bacillati</taxon>
        <taxon>Bacillota</taxon>
        <taxon>Limnochordia</taxon>
        <taxon>Limnochordales</taxon>
        <taxon>Geochordaceae</taxon>
        <taxon>Carboxydichorda</taxon>
    </lineage>
</organism>